<feature type="transmembrane region" description="Helical" evidence="7">
    <location>
        <begin position="12"/>
        <end position="36"/>
    </location>
</feature>
<keyword evidence="7" id="KW-0472">Membrane</keyword>
<dbReference type="GO" id="GO:0050660">
    <property type="term" value="F:flavin adenine dinucleotide binding"/>
    <property type="evidence" value="ECO:0007669"/>
    <property type="project" value="InterPro"/>
</dbReference>
<dbReference type="PANTHER" id="PTHR22777:SF30">
    <property type="entry name" value="UPF0053 PROTEIN YEGH"/>
    <property type="match status" value="1"/>
</dbReference>
<dbReference type="InterPro" id="IPR036318">
    <property type="entry name" value="FAD-bd_PCMH-like_sf"/>
</dbReference>
<dbReference type="CDD" id="cd04590">
    <property type="entry name" value="CBS_pair_CorC_HlyC_assoc"/>
    <property type="match status" value="1"/>
</dbReference>
<feature type="transmembrane region" description="Helical" evidence="7">
    <location>
        <begin position="48"/>
        <end position="71"/>
    </location>
</feature>
<keyword evidence="3" id="KW-1003">Cell membrane</keyword>
<dbReference type="SUPFAM" id="SSF56176">
    <property type="entry name" value="FAD-binding/transporter-associated domain-like"/>
    <property type="match status" value="1"/>
</dbReference>
<evidence type="ECO:0000256" key="2">
    <source>
        <dbReference type="ARBA" id="ARBA00006337"/>
    </source>
</evidence>
<comment type="subcellular location">
    <subcellularLocation>
        <location evidence="1">Cell membrane</location>
        <topology evidence="1">Multi-pass membrane protein</topology>
    </subcellularLocation>
</comment>
<dbReference type="EMBL" id="FMYK01000004">
    <property type="protein sequence ID" value="SDC31613.1"/>
    <property type="molecule type" value="Genomic_DNA"/>
</dbReference>
<dbReference type="GO" id="GO:0005886">
    <property type="term" value="C:plasma membrane"/>
    <property type="evidence" value="ECO:0007669"/>
    <property type="project" value="UniProtKB-SubCell"/>
</dbReference>
<dbReference type="SUPFAM" id="SSF54631">
    <property type="entry name" value="CBS-domain pair"/>
    <property type="match status" value="1"/>
</dbReference>
<dbReference type="InterPro" id="IPR046342">
    <property type="entry name" value="CBS_dom_sf"/>
</dbReference>
<feature type="transmembrane region" description="Helical" evidence="7">
    <location>
        <begin position="77"/>
        <end position="101"/>
    </location>
</feature>
<sequence length="526" mass="58347">MLFEWMSDPSAWVGLATLVVLEIVLGIDNLVFIAILAEKLPPEQRNKARLVGLGLALIMRLILLASISWVMTLTDDLFTVFGFGFSGRDLILIVGGLFLLFKATMEIHERIAGKDEAKEEQVVHAAFWMVIAQIVVLDAVFSLDSVITAVGMVPHLTVMMTAVVIAMAVMIIASKPLMNFVNKHPTVVILCLAFLFMIGFSLVIEGFGFHIPKGYLYAAIGFSVMIEAINQATKRSREKMITTTDLRSRTASAVLRLLGGRHVEHHDSEHLSETADILATHSSVNDVFSDEEKGMIHGVLTLAERPVKSIMTPRPDLEWLDLDDPDLKEKLLAIGHSRILIARDNLDNLAGVALTHKVMNDLLETGEIRIEDNLRQPLVVHENLKVLTLMEQLRNAPMQIAIVLNEYGSIEGIATPIDILEAIAGEFPDDEDEILPDAEVLEDGVWMLDGSSDIRHVSILIDKDLVDDNEEYSTLSGYLLWHFGRVPSDGESIKADGFLFDILTMDGHKIDRVRISKLDPYQSTAD</sequence>
<keyword evidence="10" id="KW-1185">Reference proteome</keyword>
<evidence type="ECO:0000313" key="10">
    <source>
        <dbReference type="Proteomes" id="UP000242317"/>
    </source>
</evidence>
<keyword evidence="5 6" id="KW-0129">CBS domain</keyword>
<evidence type="ECO:0000256" key="1">
    <source>
        <dbReference type="ARBA" id="ARBA00004651"/>
    </source>
</evidence>
<dbReference type="Gene3D" id="3.10.580.10">
    <property type="entry name" value="CBS-domain"/>
    <property type="match status" value="1"/>
</dbReference>
<evidence type="ECO:0000256" key="7">
    <source>
        <dbReference type="SAM" id="Phobius"/>
    </source>
</evidence>
<feature type="transmembrane region" description="Helical" evidence="7">
    <location>
        <begin position="153"/>
        <end position="174"/>
    </location>
</feature>
<dbReference type="InterPro" id="IPR044751">
    <property type="entry name" value="Ion_transp-like_CBS"/>
</dbReference>
<evidence type="ECO:0000256" key="4">
    <source>
        <dbReference type="ARBA" id="ARBA00022737"/>
    </source>
</evidence>
<feature type="transmembrane region" description="Helical" evidence="7">
    <location>
        <begin position="122"/>
        <end position="141"/>
    </location>
</feature>
<dbReference type="Pfam" id="PF03741">
    <property type="entry name" value="TerC"/>
    <property type="match status" value="1"/>
</dbReference>
<dbReference type="OrthoDB" id="9805314at2"/>
<organism evidence="9 10">
    <name type="scientific">Acinetobacter marinus</name>
    <dbReference type="NCBI Taxonomy" id="281375"/>
    <lineage>
        <taxon>Bacteria</taxon>
        <taxon>Pseudomonadati</taxon>
        <taxon>Pseudomonadota</taxon>
        <taxon>Gammaproteobacteria</taxon>
        <taxon>Moraxellales</taxon>
        <taxon>Moraxellaceae</taxon>
        <taxon>Acinetobacter</taxon>
    </lineage>
</organism>
<accession>A0A1G6KKX1</accession>
<gene>
    <name evidence="9" type="ORF">SAMN05421749_10499</name>
</gene>
<evidence type="ECO:0000259" key="8">
    <source>
        <dbReference type="PROSITE" id="PS51371"/>
    </source>
</evidence>
<dbReference type="SMART" id="SM01091">
    <property type="entry name" value="CorC_HlyC"/>
    <property type="match status" value="1"/>
</dbReference>
<dbReference type="Pfam" id="PF03471">
    <property type="entry name" value="CorC_HlyC"/>
    <property type="match status" value="1"/>
</dbReference>
<dbReference type="InterPro" id="IPR005496">
    <property type="entry name" value="Integral_membrane_TerC"/>
</dbReference>
<dbReference type="PROSITE" id="PS51371">
    <property type="entry name" value="CBS"/>
    <property type="match status" value="1"/>
</dbReference>
<dbReference type="AlphaFoldDB" id="A0A1G6KKX1"/>
<keyword evidence="4" id="KW-0677">Repeat</keyword>
<evidence type="ECO:0000313" key="9">
    <source>
        <dbReference type="EMBL" id="SDC31613.1"/>
    </source>
</evidence>
<evidence type="ECO:0000256" key="6">
    <source>
        <dbReference type="PROSITE-ProRule" id="PRU00703"/>
    </source>
</evidence>
<keyword evidence="7" id="KW-0812">Transmembrane</keyword>
<dbReference type="RefSeq" id="WP_092619036.1">
    <property type="nucleotide sequence ID" value="NZ_FMYK01000004.1"/>
</dbReference>
<protein>
    <submittedName>
        <fullName evidence="9">Membrane protein TerC, possibly involved in tellurium resistance</fullName>
    </submittedName>
</protein>
<dbReference type="PANTHER" id="PTHR22777">
    <property type="entry name" value="HEMOLYSIN-RELATED"/>
    <property type="match status" value="1"/>
</dbReference>
<dbReference type="InterPro" id="IPR016169">
    <property type="entry name" value="FAD-bd_PCMH_sub2"/>
</dbReference>
<dbReference type="Proteomes" id="UP000242317">
    <property type="component" value="Unassembled WGS sequence"/>
</dbReference>
<feature type="transmembrane region" description="Helical" evidence="7">
    <location>
        <begin position="186"/>
        <end position="209"/>
    </location>
</feature>
<reference evidence="10" key="1">
    <citation type="submission" date="2016-09" db="EMBL/GenBank/DDBJ databases">
        <authorList>
            <person name="Varghese N."/>
            <person name="Submissions S."/>
        </authorList>
    </citation>
    <scope>NUCLEOTIDE SEQUENCE [LARGE SCALE GENOMIC DNA]</scope>
    <source>
        <strain evidence="10">ANC 3699</strain>
    </source>
</reference>
<evidence type="ECO:0000256" key="5">
    <source>
        <dbReference type="ARBA" id="ARBA00023122"/>
    </source>
</evidence>
<dbReference type="InterPro" id="IPR000644">
    <property type="entry name" value="CBS_dom"/>
</dbReference>
<proteinExistence type="inferred from homology"/>
<dbReference type="Gene3D" id="3.30.465.10">
    <property type="match status" value="1"/>
</dbReference>
<keyword evidence="7" id="KW-1133">Transmembrane helix</keyword>
<name>A0A1G6KKX1_9GAMM</name>
<dbReference type="Pfam" id="PF00571">
    <property type="entry name" value="CBS"/>
    <property type="match status" value="1"/>
</dbReference>
<dbReference type="InterPro" id="IPR005170">
    <property type="entry name" value="Transptr-assoc_dom"/>
</dbReference>
<feature type="domain" description="CBS" evidence="8">
    <location>
        <begin position="373"/>
        <end position="431"/>
    </location>
</feature>
<evidence type="ECO:0000256" key="3">
    <source>
        <dbReference type="ARBA" id="ARBA00022475"/>
    </source>
</evidence>
<comment type="similarity">
    <text evidence="2">Belongs to the UPF0053 family.</text>
</comment>